<dbReference type="Proteomes" id="UP000005038">
    <property type="component" value="Unassembled WGS sequence"/>
</dbReference>
<evidence type="ECO:0000256" key="15">
    <source>
        <dbReference type="ARBA" id="ARBA00032605"/>
    </source>
</evidence>
<dbReference type="Pfam" id="PF02654">
    <property type="entry name" value="CobS"/>
    <property type="match status" value="1"/>
</dbReference>
<evidence type="ECO:0000256" key="3">
    <source>
        <dbReference type="ARBA" id="ARBA00004663"/>
    </source>
</evidence>
<evidence type="ECO:0000313" key="21">
    <source>
        <dbReference type="Proteomes" id="UP000005038"/>
    </source>
</evidence>
<reference evidence="20" key="1">
    <citation type="submission" date="2012-02" db="EMBL/GenBank/DDBJ databases">
        <title>Whole genome shotgun sequence of Gordonia otitidis NBRC 100426.</title>
        <authorList>
            <person name="Yoshida I."/>
            <person name="Hosoyama A."/>
            <person name="Tsuchikane K."/>
            <person name="Katsumata H."/>
            <person name="Yamazaki S."/>
            <person name="Fujita N."/>
        </authorList>
    </citation>
    <scope>NUCLEOTIDE SEQUENCE [LARGE SCALE GENOMIC DNA]</scope>
    <source>
        <strain evidence="20">NBRC 100426</strain>
    </source>
</reference>
<evidence type="ECO:0000313" key="20">
    <source>
        <dbReference type="EMBL" id="GAB33502.1"/>
    </source>
</evidence>
<evidence type="ECO:0000256" key="2">
    <source>
        <dbReference type="ARBA" id="ARBA00004651"/>
    </source>
</evidence>
<dbReference type="GO" id="GO:0008818">
    <property type="term" value="F:cobalamin 5'-phosphate synthase activity"/>
    <property type="evidence" value="ECO:0007669"/>
    <property type="project" value="UniProtKB-UniRule"/>
</dbReference>
<accession>H5TJ44</accession>
<dbReference type="GO" id="GO:0009236">
    <property type="term" value="P:cobalamin biosynthetic process"/>
    <property type="evidence" value="ECO:0007669"/>
    <property type="project" value="UniProtKB-UniRule"/>
</dbReference>
<keyword evidence="13 19" id="KW-0472">Membrane</keyword>
<evidence type="ECO:0000256" key="11">
    <source>
        <dbReference type="ARBA" id="ARBA00022842"/>
    </source>
</evidence>
<feature type="transmembrane region" description="Helical" evidence="19">
    <location>
        <begin position="34"/>
        <end position="58"/>
    </location>
</feature>
<proteinExistence type="inferred from homology"/>
<evidence type="ECO:0000256" key="17">
    <source>
        <dbReference type="ARBA" id="ARBA00048623"/>
    </source>
</evidence>
<dbReference type="UniPathway" id="UPA00148">
    <property type="reaction ID" value="UER00238"/>
</dbReference>
<organism evidence="20 21">
    <name type="scientific">Gordonia otitidis (strain DSM 44809 / CCUG 52243 / JCM 12355 / NBRC 100426 / IFM 10032)</name>
    <dbReference type="NCBI Taxonomy" id="1108044"/>
    <lineage>
        <taxon>Bacteria</taxon>
        <taxon>Bacillati</taxon>
        <taxon>Actinomycetota</taxon>
        <taxon>Actinomycetes</taxon>
        <taxon>Mycobacteriales</taxon>
        <taxon>Gordoniaceae</taxon>
        <taxon>Gordonia</taxon>
    </lineage>
</organism>
<comment type="function">
    <text evidence="14 19">Joins adenosylcobinamide-GDP and alpha-ribazole to generate adenosylcobalamin (Ado-cobalamin). Also synthesizes adenosylcobalamin 5'-phosphate from adenosylcobinamide-GDP and alpha-ribazole 5'-phosphate.</text>
</comment>
<comment type="pathway">
    <text evidence="3 19">Cofactor biosynthesis; adenosylcobalamin biosynthesis; adenosylcobalamin from cob(II)yrinate a,c-diamide: step 7/7.</text>
</comment>
<keyword evidence="9 19" id="KW-0808">Transferase</keyword>
<dbReference type="GO" id="GO:0005886">
    <property type="term" value="C:plasma membrane"/>
    <property type="evidence" value="ECO:0007669"/>
    <property type="project" value="UniProtKB-SubCell"/>
</dbReference>
<dbReference type="PANTHER" id="PTHR34148">
    <property type="entry name" value="ADENOSYLCOBINAMIDE-GDP RIBAZOLETRANSFERASE"/>
    <property type="match status" value="1"/>
</dbReference>
<evidence type="ECO:0000256" key="19">
    <source>
        <dbReference type="HAMAP-Rule" id="MF_00719"/>
    </source>
</evidence>
<dbReference type="GO" id="GO:0051073">
    <property type="term" value="F:adenosylcobinamide-GDP ribazoletransferase activity"/>
    <property type="evidence" value="ECO:0007669"/>
    <property type="project" value="UniProtKB-UniRule"/>
</dbReference>
<keyword evidence="7 19" id="KW-1003">Cell membrane</keyword>
<comment type="similarity">
    <text evidence="4 19">Belongs to the CobS family.</text>
</comment>
<evidence type="ECO:0000256" key="1">
    <source>
        <dbReference type="ARBA" id="ARBA00001946"/>
    </source>
</evidence>
<keyword evidence="12 19" id="KW-1133">Transmembrane helix</keyword>
<name>H5TJ44_GORO1</name>
<evidence type="ECO:0000256" key="14">
    <source>
        <dbReference type="ARBA" id="ARBA00025228"/>
    </source>
</evidence>
<feature type="transmembrane region" description="Helical" evidence="19">
    <location>
        <begin position="215"/>
        <end position="233"/>
    </location>
</feature>
<feature type="transmembrane region" description="Helical" evidence="19">
    <location>
        <begin position="64"/>
        <end position="81"/>
    </location>
</feature>
<evidence type="ECO:0000256" key="6">
    <source>
        <dbReference type="ARBA" id="ARBA00015850"/>
    </source>
</evidence>
<evidence type="ECO:0000256" key="9">
    <source>
        <dbReference type="ARBA" id="ARBA00022679"/>
    </source>
</evidence>
<gene>
    <name evidence="19 20" type="primary">cobS</name>
    <name evidence="20" type="ORF">GOOTI_065_01070</name>
</gene>
<dbReference type="STRING" id="1108044.GOOTI_065_01070"/>
<dbReference type="EMBL" id="BAFB01000065">
    <property type="protein sequence ID" value="GAB33502.1"/>
    <property type="molecule type" value="Genomic_DNA"/>
</dbReference>
<evidence type="ECO:0000256" key="16">
    <source>
        <dbReference type="ARBA" id="ARBA00032853"/>
    </source>
</evidence>
<evidence type="ECO:0000256" key="4">
    <source>
        <dbReference type="ARBA" id="ARBA00010561"/>
    </source>
</evidence>
<dbReference type="AlphaFoldDB" id="H5TJ44"/>
<evidence type="ECO:0000256" key="8">
    <source>
        <dbReference type="ARBA" id="ARBA00022573"/>
    </source>
</evidence>
<sequence>MRERMSPVDAVGGALSWLTIIPVSRRDDTFDRRFGGAAISAVPVVGLLLGLLVAVIAWGLSLTHLTATLIGILLVVVLGIGTRGMHLDGLADTADGLGCYGSPDKVAEVMHSGSTGPFGAATIAVVMIVDTAGFAALSDQSRWSAIAAAIVLGRVAVVVACRSSLPPARTTGFGALVAGTQRTSVVVWSVLTFVAMILVGGWQPLSHNDFDVASAVRAGATALVVLAFAWLFTRHCSRRMGGVNGDVLGAVIELSTAIALVGLLI</sequence>
<protein>
    <recommendedName>
        <fullName evidence="6 19">Adenosylcobinamide-GDP ribazoletransferase</fullName>
        <ecNumber evidence="5 19">2.7.8.26</ecNumber>
    </recommendedName>
    <alternativeName>
        <fullName evidence="16 19">Cobalamin synthase</fullName>
    </alternativeName>
    <alternativeName>
        <fullName evidence="15 19">Cobalamin-5'-phosphate synthase</fullName>
    </alternativeName>
</protein>
<keyword evidence="10 19" id="KW-0812">Transmembrane</keyword>
<comment type="catalytic activity">
    <reaction evidence="17 19">
        <text>alpha-ribazole + adenosylcob(III)inamide-GDP = adenosylcob(III)alamin + GMP + H(+)</text>
        <dbReference type="Rhea" id="RHEA:16049"/>
        <dbReference type="ChEBI" id="CHEBI:10329"/>
        <dbReference type="ChEBI" id="CHEBI:15378"/>
        <dbReference type="ChEBI" id="CHEBI:18408"/>
        <dbReference type="ChEBI" id="CHEBI:58115"/>
        <dbReference type="ChEBI" id="CHEBI:60487"/>
        <dbReference type="EC" id="2.7.8.26"/>
    </reaction>
</comment>
<evidence type="ECO:0000256" key="7">
    <source>
        <dbReference type="ARBA" id="ARBA00022475"/>
    </source>
</evidence>
<evidence type="ECO:0000256" key="13">
    <source>
        <dbReference type="ARBA" id="ARBA00023136"/>
    </source>
</evidence>
<evidence type="ECO:0000256" key="12">
    <source>
        <dbReference type="ARBA" id="ARBA00022989"/>
    </source>
</evidence>
<evidence type="ECO:0000256" key="18">
    <source>
        <dbReference type="ARBA" id="ARBA00049504"/>
    </source>
</evidence>
<dbReference type="HAMAP" id="MF_00719">
    <property type="entry name" value="CobS"/>
    <property type="match status" value="1"/>
</dbReference>
<dbReference type="PANTHER" id="PTHR34148:SF1">
    <property type="entry name" value="ADENOSYLCOBINAMIDE-GDP RIBAZOLETRANSFERASE"/>
    <property type="match status" value="1"/>
</dbReference>
<keyword evidence="11 19" id="KW-0460">Magnesium</keyword>
<comment type="subcellular location">
    <subcellularLocation>
        <location evidence="2 19">Cell membrane</location>
        <topology evidence="2 19">Multi-pass membrane protein</topology>
    </subcellularLocation>
</comment>
<keyword evidence="21" id="KW-1185">Reference proteome</keyword>
<feature type="transmembrane region" description="Helical" evidence="19">
    <location>
        <begin position="118"/>
        <end position="137"/>
    </location>
</feature>
<keyword evidence="8 19" id="KW-0169">Cobalamin biosynthesis</keyword>
<comment type="catalytic activity">
    <reaction evidence="18 19">
        <text>alpha-ribazole 5'-phosphate + adenosylcob(III)inamide-GDP = adenosylcob(III)alamin 5'-phosphate + GMP + H(+)</text>
        <dbReference type="Rhea" id="RHEA:23560"/>
        <dbReference type="ChEBI" id="CHEBI:15378"/>
        <dbReference type="ChEBI" id="CHEBI:57918"/>
        <dbReference type="ChEBI" id="CHEBI:58115"/>
        <dbReference type="ChEBI" id="CHEBI:60487"/>
        <dbReference type="ChEBI" id="CHEBI:60493"/>
        <dbReference type="EC" id="2.7.8.26"/>
    </reaction>
</comment>
<evidence type="ECO:0000256" key="10">
    <source>
        <dbReference type="ARBA" id="ARBA00022692"/>
    </source>
</evidence>
<dbReference type="InterPro" id="IPR003805">
    <property type="entry name" value="CobS"/>
</dbReference>
<feature type="transmembrane region" description="Helical" evidence="19">
    <location>
        <begin position="143"/>
        <end position="165"/>
    </location>
</feature>
<feature type="transmembrane region" description="Helical" evidence="19">
    <location>
        <begin position="185"/>
        <end position="203"/>
    </location>
</feature>
<dbReference type="EC" id="2.7.8.26" evidence="5 19"/>
<evidence type="ECO:0000256" key="5">
    <source>
        <dbReference type="ARBA" id="ARBA00013200"/>
    </source>
</evidence>
<comment type="caution">
    <text evidence="20">The sequence shown here is derived from an EMBL/GenBank/DDBJ whole genome shotgun (WGS) entry which is preliminary data.</text>
</comment>
<comment type="cofactor">
    <cofactor evidence="1 19">
        <name>Mg(2+)</name>
        <dbReference type="ChEBI" id="CHEBI:18420"/>
    </cofactor>
</comment>